<evidence type="ECO:0000313" key="2">
    <source>
        <dbReference type="Proteomes" id="UP001501496"/>
    </source>
</evidence>
<reference evidence="2" key="1">
    <citation type="journal article" date="2019" name="Int. J. Syst. Evol. Microbiol.">
        <title>The Global Catalogue of Microorganisms (GCM) 10K type strain sequencing project: providing services to taxonomists for standard genome sequencing and annotation.</title>
        <authorList>
            <consortium name="The Broad Institute Genomics Platform"/>
            <consortium name="The Broad Institute Genome Sequencing Center for Infectious Disease"/>
            <person name="Wu L."/>
            <person name="Ma J."/>
        </authorList>
    </citation>
    <scope>NUCLEOTIDE SEQUENCE [LARGE SCALE GENOMIC DNA]</scope>
    <source>
        <strain evidence="2">JCM 17630</strain>
    </source>
</reference>
<evidence type="ECO:0000313" key="1">
    <source>
        <dbReference type="EMBL" id="GAA4231351.1"/>
    </source>
</evidence>
<dbReference type="Proteomes" id="UP001501496">
    <property type="component" value="Unassembled WGS sequence"/>
</dbReference>
<gene>
    <name evidence="1" type="ORF">GCM10022291_03620</name>
</gene>
<keyword evidence="2" id="KW-1185">Reference proteome</keyword>
<name>A0ABP8C188_9FLAO</name>
<sequence>MNKLILIMNKLILLFLIMVLGIASSCDSKKYKKDLLNQSVSRFKNSITPIETASFIPQENKITVTDTILSNHFKFKIMSSANMDQAILKQNTNNQLTKSLYYRKSIVKLQLYYKDELIFDNDIDTAFLKNNTNILTKIGKDDLIIRDLNLDQKTFITNKKAIYFSINAYNPNHELDFRINLHIDKTGKYTMHTTKSYPI</sequence>
<organism evidence="1 2">
    <name type="scientific">Postechiella marina</name>
    <dbReference type="NCBI Taxonomy" id="943941"/>
    <lineage>
        <taxon>Bacteria</taxon>
        <taxon>Pseudomonadati</taxon>
        <taxon>Bacteroidota</taxon>
        <taxon>Flavobacteriia</taxon>
        <taxon>Flavobacteriales</taxon>
        <taxon>Flavobacteriaceae</taxon>
        <taxon>Postechiella</taxon>
    </lineage>
</organism>
<dbReference type="PROSITE" id="PS51257">
    <property type="entry name" value="PROKAR_LIPOPROTEIN"/>
    <property type="match status" value="1"/>
</dbReference>
<evidence type="ECO:0008006" key="3">
    <source>
        <dbReference type="Google" id="ProtNLM"/>
    </source>
</evidence>
<proteinExistence type="predicted"/>
<accession>A0ABP8C188</accession>
<comment type="caution">
    <text evidence="1">The sequence shown here is derived from an EMBL/GenBank/DDBJ whole genome shotgun (WGS) entry which is preliminary data.</text>
</comment>
<dbReference type="EMBL" id="BAABCA010000001">
    <property type="protein sequence ID" value="GAA4231351.1"/>
    <property type="molecule type" value="Genomic_DNA"/>
</dbReference>
<protein>
    <recommendedName>
        <fullName evidence="3">DUF4738 domain-containing protein</fullName>
    </recommendedName>
</protein>